<dbReference type="InterPro" id="IPR003812">
    <property type="entry name" value="Fido"/>
</dbReference>
<dbReference type="HOGENOM" id="CLU_2285172_0_0_2"/>
<dbReference type="Proteomes" id="UP000006818">
    <property type="component" value="Chromosome"/>
</dbReference>
<reference evidence="2 3" key="1">
    <citation type="journal article" date="2009" name="Proc. Natl. Acad. Sci. U.S.A.">
        <title>Biogeography of the Sulfolobus islandicus pan-genome.</title>
        <authorList>
            <person name="Reno M.L."/>
            <person name="Held N.L."/>
            <person name="Fields C.J."/>
            <person name="Burke P.V."/>
            <person name="Whitaker R.J."/>
        </authorList>
    </citation>
    <scope>NUCLEOTIDE SEQUENCE [LARGE SCALE GENOMIC DNA]</scope>
    <source>
        <strain evidence="3">Y.N.15.51 / Yellowstone #2</strain>
    </source>
</reference>
<dbReference type="EMBL" id="CP001404">
    <property type="protein sequence ID" value="ACP48013.1"/>
    <property type="molecule type" value="Genomic_DNA"/>
</dbReference>
<evidence type="ECO:0000259" key="1">
    <source>
        <dbReference type="PROSITE" id="PS51459"/>
    </source>
</evidence>
<evidence type="ECO:0000313" key="3">
    <source>
        <dbReference type="Proteomes" id="UP000006818"/>
    </source>
</evidence>
<dbReference type="RefSeq" id="WP_012717267.1">
    <property type="nucleotide sequence ID" value="NC_012623.1"/>
</dbReference>
<gene>
    <name evidence="2" type="ordered locus">YN1551_0897</name>
</gene>
<evidence type="ECO:0000313" key="2">
    <source>
        <dbReference type="EMBL" id="ACP48013.1"/>
    </source>
</evidence>
<dbReference type="SUPFAM" id="SSF140931">
    <property type="entry name" value="Fic-like"/>
    <property type="match status" value="1"/>
</dbReference>
<proteinExistence type="predicted"/>
<dbReference type="GO" id="GO:0016301">
    <property type="term" value="F:kinase activity"/>
    <property type="evidence" value="ECO:0007669"/>
    <property type="project" value="InterPro"/>
</dbReference>
<dbReference type="Gene3D" id="1.20.120.1870">
    <property type="entry name" value="Fic/DOC protein, Fido domain"/>
    <property type="match status" value="1"/>
</dbReference>
<dbReference type="InterPro" id="IPR053737">
    <property type="entry name" value="Type_II_TA_Toxin"/>
</dbReference>
<dbReference type="PROSITE" id="PS51459">
    <property type="entry name" value="FIDO"/>
    <property type="match status" value="1"/>
</dbReference>
<dbReference type="NCBIfam" id="TIGR01550">
    <property type="entry name" value="DOC_P1"/>
    <property type="match status" value="1"/>
</dbReference>
<dbReference type="InterPro" id="IPR036597">
    <property type="entry name" value="Fido-like_dom_sf"/>
</dbReference>
<name>C3NFB7_SACI1</name>
<dbReference type="KEGG" id="sin:YN1551_0897"/>
<accession>C3NFB7</accession>
<feature type="domain" description="Fido" evidence="1">
    <location>
        <begin position="1"/>
        <end position="114"/>
    </location>
</feature>
<dbReference type="AlphaFoldDB" id="C3NFB7"/>
<organism evidence="2 3">
    <name type="scientific">Saccharolobus islandicus (strain Y.N.15.51 / Yellowstone #2)</name>
    <name type="common">Sulfolobus islandicus</name>
    <dbReference type="NCBI Taxonomy" id="419942"/>
    <lineage>
        <taxon>Archaea</taxon>
        <taxon>Thermoproteota</taxon>
        <taxon>Thermoprotei</taxon>
        <taxon>Sulfolobales</taxon>
        <taxon>Sulfolobaceae</taxon>
        <taxon>Saccharolobus</taxon>
    </lineage>
</organism>
<dbReference type="Pfam" id="PF02661">
    <property type="entry name" value="Fic"/>
    <property type="match status" value="1"/>
</dbReference>
<sequence>MYFNKILWHCRDKKLDFIKGDVSIAIYSAIEDLMRNNNISRSLAVLTYHLITSHPFVDGNKRTALGLLLHILHELFNDKISILPDLLDLLIKTLTDVADNPPEEDEHAINKIRGIIQRIIGD</sequence>
<dbReference type="InterPro" id="IPR006440">
    <property type="entry name" value="Doc"/>
</dbReference>
<protein>
    <submittedName>
        <fullName evidence="2">Death-on-curing family protein</fullName>
    </submittedName>
</protein>
<dbReference type="GeneID" id="7809580"/>